<dbReference type="Pfam" id="PF02142">
    <property type="entry name" value="MGS"/>
    <property type="match status" value="1"/>
</dbReference>
<gene>
    <name evidence="3" type="ORF">RFI_04366</name>
</gene>
<evidence type="ECO:0000256" key="1">
    <source>
        <dbReference type="SAM" id="MobiDB-lite"/>
    </source>
</evidence>
<accession>X6P3G7</accession>
<feature type="region of interest" description="Disordered" evidence="1">
    <location>
        <begin position="134"/>
        <end position="157"/>
    </location>
</feature>
<dbReference type="InterPro" id="IPR011607">
    <property type="entry name" value="MGS-like_dom"/>
</dbReference>
<dbReference type="InterPro" id="IPR004363">
    <property type="entry name" value="Methylgl_synth"/>
</dbReference>
<protein>
    <submittedName>
        <fullName evidence="3">Methylglyoxal synthase</fullName>
    </submittedName>
</protein>
<dbReference type="NCBIfam" id="TIGR00160">
    <property type="entry name" value="MGSA"/>
    <property type="match status" value="1"/>
</dbReference>
<dbReference type="GO" id="GO:0008929">
    <property type="term" value="F:methylglyoxal synthase activity"/>
    <property type="evidence" value="ECO:0007669"/>
    <property type="project" value="InterPro"/>
</dbReference>
<keyword evidence="4" id="KW-1185">Reference proteome</keyword>
<feature type="domain" description="MGS-like" evidence="2">
    <location>
        <begin position="1"/>
        <end position="157"/>
    </location>
</feature>
<dbReference type="NCBIfam" id="NF003559">
    <property type="entry name" value="PRK05234.1"/>
    <property type="match status" value="1"/>
</dbReference>
<evidence type="ECO:0000313" key="3">
    <source>
        <dbReference type="EMBL" id="ETO32751.1"/>
    </source>
</evidence>
<dbReference type="EMBL" id="ASPP01003961">
    <property type="protein sequence ID" value="ETO32751.1"/>
    <property type="molecule type" value="Genomic_DNA"/>
</dbReference>
<dbReference type="Proteomes" id="UP000023152">
    <property type="component" value="Unassembled WGS sequence"/>
</dbReference>
<dbReference type="Gene3D" id="3.40.50.1380">
    <property type="entry name" value="Methylglyoxal synthase-like domain"/>
    <property type="match status" value="1"/>
</dbReference>
<organism evidence="3 4">
    <name type="scientific">Reticulomyxa filosa</name>
    <dbReference type="NCBI Taxonomy" id="46433"/>
    <lineage>
        <taxon>Eukaryota</taxon>
        <taxon>Sar</taxon>
        <taxon>Rhizaria</taxon>
        <taxon>Retaria</taxon>
        <taxon>Foraminifera</taxon>
        <taxon>Monothalamids</taxon>
        <taxon>Reticulomyxidae</taxon>
        <taxon>Reticulomyxa</taxon>
    </lineage>
</organism>
<dbReference type="PIRSF" id="PIRSF006614">
    <property type="entry name" value="Methylglyox_syn"/>
    <property type="match status" value="1"/>
</dbReference>
<sequence length="157" mass="17540">MTELDTIALIAHDRKKEEMIKFATKHKNFLSKFRLIATGTTGSKIHESAGLTVICKKSGPLGGDIEIASEVVNDNEINVLAVIFLVDPLFAQPHEPDIKALIRICELYDIPFATNLASAEAIIHWLKDKNSYTSHPSLQRKTSVPSEHFSKQQQNIF</sequence>
<dbReference type="PROSITE" id="PS51855">
    <property type="entry name" value="MGS"/>
    <property type="match status" value="1"/>
</dbReference>
<reference evidence="3 4" key="1">
    <citation type="journal article" date="2013" name="Curr. Biol.">
        <title>The Genome of the Foraminiferan Reticulomyxa filosa.</title>
        <authorList>
            <person name="Glockner G."/>
            <person name="Hulsmann N."/>
            <person name="Schleicher M."/>
            <person name="Noegel A.A."/>
            <person name="Eichinger L."/>
            <person name="Gallinger C."/>
            <person name="Pawlowski J."/>
            <person name="Sierra R."/>
            <person name="Euteneuer U."/>
            <person name="Pillet L."/>
            <person name="Moustafa A."/>
            <person name="Platzer M."/>
            <person name="Groth M."/>
            <person name="Szafranski K."/>
            <person name="Schliwa M."/>
        </authorList>
    </citation>
    <scope>NUCLEOTIDE SEQUENCE [LARGE SCALE GENOMIC DNA]</scope>
</reference>
<dbReference type="OrthoDB" id="10251097at2759"/>
<dbReference type="InterPro" id="IPR036914">
    <property type="entry name" value="MGS-like_dom_sf"/>
</dbReference>
<dbReference type="SUPFAM" id="SSF52335">
    <property type="entry name" value="Methylglyoxal synthase-like"/>
    <property type="match status" value="1"/>
</dbReference>
<evidence type="ECO:0000259" key="2">
    <source>
        <dbReference type="PROSITE" id="PS51855"/>
    </source>
</evidence>
<dbReference type="GO" id="GO:0019242">
    <property type="term" value="P:methylglyoxal biosynthetic process"/>
    <property type="evidence" value="ECO:0007669"/>
    <property type="project" value="InterPro"/>
</dbReference>
<dbReference type="SMART" id="SM00851">
    <property type="entry name" value="MGS"/>
    <property type="match status" value="1"/>
</dbReference>
<name>X6P3G7_RETFI</name>
<dbReference type="PANTHER" id="PTHR30492">
    <property type="entry name" value="METHYLGLYOXAL SYNTHASE"/>
    <property type="match status" value="1"/>
</dbReference>
<dbReference type="HAMAP" id="MF_00549">
    <property type="entry name" value="Methylglyoxal_synth"/>
    <property type="match status" value="1"/>
</dbReference>
<dbReference type="CDD" id="cd01422">
    <property type="entry name" value="MGS"/>
    <property type="match status" value="1"/>
</dbReference>
<evidence type="ECO:0000313" key="4">
    <source>
        <dbReference type="Proteomes" id="UP000023152"/>
    </source>
</evidence>
<dbReference type="AlphaFoldDB" id="X6P3G7"/>
<comment type="caution">
    <text evidence="3">The sequence shown here is derived from an EMBL/GenBank/DDBJ whole genome shotgun (WGS) entry which is preliminary data.</text>
</comment>
<dbReference type="GO" id="GO:0005829">
    <property type="term" value="C:cytosol"/>
    <property type="evidence" value="ECO:0007669"/>
    <property type="project" value="TreeGrafter"/>
</dbReference>
<dbReference type="PANTHER" id="PTHR30492:SF0">
    <property type="entry name" value="METHYLGLYOXAL SYNTHASE"/>
    <property type="match status" value="1"/>
</dbReference>
<proteinExistence type="inferred from homology"/>